<keyword evidence="1" id="KW-0812">Transmembrane</keyword>
<evidence type="ECO:0000313" key="2">
    <source>
        <dbReference type="EMBL" id="PTX42814.1"/>
    </source>
</evidence>
<organism evidence="2 3">
    <name type="scientific">Gemmobacter caeni</name>
    <dbReference type="NCBI Taxonomy" id="589035"/>
    <lineage>
        <taxon>Bacteria</taxon>
        <taxon>Pseudomonadati</taxon>
        <taxon>Pseudomonadota</taxon>
        <taxon>Alphaproteobacteria</taxon>
        <taxon>Rhodobacterales</taxon>
        <taxon>Paracoccaceae</taxon>
        <taxon>Gemmobacter</taxon>
    </lineage>
</organism>
<dbReference type="EMBL" id="QBKP01000025">
    <property type="protein sequence ID" value="PTX42814.1"/>
    <property type="molecule type" value="Genomic_DNA"/>
</dbReference>
<feature type="transmembrane region" description="Helical" evidence="1">
    <location>
        <begin position="77"/>
        <end position="96"/>
    </location>
</feature>
<comment type="caution">
    <text evidence="2">The sequence shown here is derived from an EMBL/GenBank/DDBJ whole genome shotgun (WGS) entry which is preliminary data.</text>
</comment>
<gene>
    <name evidence="2" type="ORF">C8N34_12537</name>
</gene>
<dbReference type="Pfam" id="PF09490">
    <property type="entry name" value="CbtA"/>
    <property type="match status" value="1"/>
</dbReference>
<evidence type="ECO:0000313" key="3">
    <source>
        <dbReference type="Proteomes" id="UP000244224"/>
    </source>
</evidence>
<sequence length="252" mass="26256">MTGSLLLRGMITGIIAGIVAFVFAYSFGEPQVDLAIAFEDQMVAAEAAASVASTPAEEEAPVVTRETQATSGLATGLLIYGAALGGMFSLLFAFAYGRIGPVGARGTSALLALAGFLSLGVVPLLKYPANPPAVGFDDTIAARTSLFFVLIAASIIITIVSVLVARKLWAERGAWTAGIITTAVFIVLQAVAFVALPTISEMPDGFDPLVIWNFRVATLGIHLILWAVIGLGFGAWAERLLEGRRASRLSAA</sequence>
<keyword evidence="1" id="KW-1133">Transmembrane helix</keyword>
<feature type="transmembrane region" description="Helical" evidence="1">
    <location>
        <begin position="108"/>
        <end position="125"/>
    </location>
</feature>
<keyword evidence="3" id="KW-1185">Reference proteome</keyword>
<reference evidence="2 3" key="1">
    <citation type="submission" date="2018-04" db="EMBL/GenBank/DDBJ databases">
        <title>Genomic Encyclopedia of Archaeal and Bacterial Type Strains, Phase II (KMG-II): from individual species to whole genera.</title>
        <authorList>
            <person name="Goeker M."/>
        </authorList>
    </citation>
    <scope>NUCLEOTIDE SEQUENCE [LARGE SCALE GENOMIC DNA]</scope>
    <source>
        <strain evidence="2 3">DSM 21823</strain>
    </source>
</reference>
<keyword evidence="1" id="KW-0472">Membrane</keyword>
<feature type="transmembrane region" description="Helical" evidence="1">
    <location>
        <begin position="216"/>
        <end position="237"/>
    </location>
</feature>
<dbReference type="InterPro" id="IPR012666">
    <property type="entry name" value="CbtA_put"/>
</dbReference>
<dbReference type="Proteomes" id="UP000244224">
    <property type="component" value="Unassembled WGS sequence"/>
</dbReference>
<protein>
    <submittedName>
        <fullName evidence="2">Putative cobalt transporter CbtA</fullName>
    </submittedName>
</protein>
<proteinExistence type="predicted"/>
<name>A0A2T6AG77_9RHOB</name>
<dbReference type="OrthoDB" id="6851830at2"/>
<feature type="transmembrane region" description="Helical" evidence="1">
    <location>
        <begin position="177"/>
        <end position="196"/>
    </location>
</feature>
<dbReference type="AlphaFoldDB" id="A0A2T6AG77"/>
<dbReference type="RefSeq" id="WP_108130679.1">
    <property type="nucleotide sequence ID" value="NZ_QBKP01000025.1"/>
</dbReference>
<evidence type="ECO:0000256" key="1">
    <source>
        <dbReference type="SAM" id="Phobius"/>
    </source>
</evidence>
<feature type="transmembrane region" description="Helical" evidence="1">
    <location>
        <begin position="5"/>
        <end position="27"/>
    </location>
</feature>
<accession>A0A2T6AG77</accession>
<feature type="transmembrane region" description="Helical" evidence="1">
    <location>
        <begin position="145"/>
        <end position="165"/>
    </location>
</feature>